<dbReference type="InterPro" id="IPR029063">
    <property type="entry name" value="SAM-dependent_MTases_sf"/>
</dbReference>
<sequence>MTVLDGEPGAVHGRVAPQALNDAMARAWETISERPLFTDPYARLFVNAAGPHELPATPEHQRSLIDSAAARTKWFDDYFLTSSSSGVSQVVILAAGLDARPWRLPWLSDTVIYEVDQPEVLEFKQRILAESGVSAAAKYVPVPVDLRDDWPKALTANGFDHTEPTAWAAEGLLPFLTDETQEQLLERIELYSARGSRIAVEVRGDAYSDLSCWLCTRHWEVSSTSAADLMSRYHRTATPGIDEPVAHSVFVDGRKL</sequence>
<dbReference type="AlphaFoldDB" id="A0A3S4RMF3"/>
<dbReference type="InterPro" id="IPR011610">
    <property type="entry name" value="SAM_mthyl_Trfase_ML2640-like"/>
</dbReference>
<dbReference type="InterPro" id="IPR007213">
    <property type="entry name" value="Ppm1/Ppm2/Tcmp"/>
</dbReference>
<dbReference type="Proteomes" id="UP000279306">
    <property type="component" value="Chromosome"/>
</dbReference>
<dbReference type="EMBL" id="LR134356">
    <property type="protein sequence ID" value="VEG51481.1"/>
    <property type="molecule type" value="Genomic_DNA"/>
</dbReference>
<evidence type="ECO:0000256" key="2">
    <source>
        <dbReference type="ARBA" id="ARBA00008138"/>
    </source>
</evidence>
<evidence type="ECO:0000256" key="1">
    <source>
        <dbReference type="ARBA" id="ARBA00003907"/>
    </source>
</evidence>
<comment type="function">
    <text evidence="1 6">Exhibits S-adenosyl-L-methionine-dependent methyltransferase activity.</text>
</comment>
<dbReference type="KEGG" id="mauu:NCTC10437_00591"/>
<dbReference type="Gene3D" id="3.40.50.150">
    <property type="entry name" value="Vaccinia Virus protein VP39"/>
    <property type="match status" value="1"/>
</dbReference>
<gene>
    <name evidence="7" type="ORF">NCTC10437_00591</name>
</gene>
<organism evidence="7 8">
    <name type="scientific">Mycolicibacterium aurum</name>
    <name type="common">Mycobacterium aurum</name>
    <dbReference type="NCBI Taxonomy" id="1791"/>
    <lineage>
        <taxon>Bacteria</taxon>
        <taxon>Bacillati</taxon>
        <taxon>Actinomycetota</taxon>
        <taxon>Actinomycetes</taxon>
        <taxon>Mycobacteriales</taxon>
        <taxon>Mycobacteriaceae</taxon>
        <taxon>Mycolicibacterium</taxon>
    </lineage>
</organism>
<dbReference type="STRING" id="1791.GCA_001049355_03255"/>
<keyword evidence="8" id="KW-1185">Reference proteome</keyword>
<keyword evidence="4 7" id="KW-0808">Transferase</keyword>
<evidence type="ECO:0000256" key="5">
    <source>
        <dbReference type="ARBA" id="ARBA00022691"/>
    </source>
</evidence>
<dbReference type="RefSeq" id="WP_048633119.1">
    <property type="nucleotide sequence ID" value="NZ_CVQQ01000009.1"/>
</dbReference>
<dbReference type="GO" id="GO:0008168">
    <property type="term" value="F:methyltransferase activity"/>
    <property type="evidence" value="ECO:0007669"/>
    <property type="project" value="UniProtKB-UniRule"/>
</dbReference>
<evidence type="ECO:0000313" key="7">
    <source>
        <dbReference type="EMBL" id="VEG51481.1"/>
    </source>
</evidence>
<dbReference type="OrthoDB" id="9806164at2"/>
<evidence type="ECO:0000313" key="8">
    <source>
        <dbReference type="Proteomes" id="UP000279306"/>
    </source>
</evidence>
<protein>
    <recommendedName>
        <fullName evidence="6">S-adenosyl-L-methionine-dependent methyltransferase</fullName>
        <ecNumber evidence="6">2.1.1.-</ecNumber>
    </recommendedName>
</protein>
<keyword evidence="3 6" id="KW-0489">Methyltransferase</keyword>
<evidence type="ECO:0000256" key="3">
    <source>
        <dbReference type="ARBA" id="ARBA00022603"/>
    </source>
</evidence>
<proteinExistence type="inferred from homology"/>
<dbReference type="SUPFAM" id="SSF53335">
    <property type="entry name" value="S-adenosyl-L-methionine-dependent methyltransferases"/>
    <property type="match status" value="1"/>
</dbReference>
<name>A0A3S4RMF3_MYCAU</name>
<dbReference type="NCBIfam" id="TIGR00027">
    <property type="entry name" value="mthyl_TIGR00027"/>
    <property type="match status" value="1"/>
</dbReference>
<dbReference type="PANTHER" id="PTHR43619:SF2">
    <property type="entry name" value="S-ADENOSYL-L-METHIONINE-DEPENDENT METHYLTRANSFERASES SUPERFAMILY PROTEIN"/>
    <property type="match status" value="1"/>
</dbReference>
<evidence type="ECO:0000256" key="4">
    <source>
        <dbReference type="ARBA" id="ARBA00022679"/>
    </source>
</evidence>
<dbReference type="EC" id="2.1.1.-" evidence="6"/>
<comment type="similarity">
    <text evidence="2 6">Belongs to the UPF0677 family.</text>
</comment>
<evidence type="ECO:0000256" key="6">
    <source>
        <dbReference type="RuleBase" id="RU362030"/>
    </source>
</evidence>
<dbReference type="PANTHER" id="PTHR43619">
    <property type="entry name" value="S-ADENOSYL-L-METHIONINE-DEPENDENT METHYLTRANSFERASE YKTD-RELATED"/>
    <property type="match status" value="1"/>
</dbReference>
<accession>A0A3S4RMF3</accession>
<keyword evidence="5 6" id="KW-0949">S-adenosyl-L-methionine</keyword>
<dbReference type="GO" id="GO:0032259">
    <property type="term" value="P:methylation"/>
    <property type="evidence" value="ECO:0007669"/>
    <property type="project" value="UniProtKB-KW"/>
</dbReference>
<dbReference type="Pfam" id="PF04072">
    <property type="entry name" value="LCM"/>
    <property type="match status" value="1"/>
</dbReference>
<reference evidence="7 8" key="1">
    <citation type="submission" date="2018-12" db="EMBL/GenBank/DDBJ databases">
        <authorList>
            <consortium name="Pathogen Informatics"/>
        </authorList>
    </citation>
    <scope>NUCLEOTIDE SEQUENCE [LARGE SCALE GENOMIC DNA]</scope>
    <source>
        <strain evidence="7 8">NCTC10437</strain>
    </source>
</reference>